<accession>A0A6L5WGA1</accession>
<proteinExistence type="predicted"/>
<keyword evidence="2" id="KW-1185">Reference proteome</keyword>
<protein>
    <submittedName>
        <fullName evidence="1">Uncharacterized protein</fullName>
    </submittedName>
</protein>
<evidence type="ECO:0000313" key="2">
    <source>
        <dbReference type="Proteomes" id="UP000476338"/>
    </source>
</evidence>
<gene>
    <name evidence="1" type="ORF">F1B92_01005</name>
</gene>
<reference evidence="1 2" key="1">
    <citation type="submission" date="2019-09" db="EMBL/GenBank/DDBJ databases">
        <authorList>
            <person name="Silva M."/>
            <person name="Pereira G."/>
            <person name="Lopes-Da-Costa L."/>
            <person name="Silva E."/>
        </authorList>
    </citation>
    <scope>NUCLEOTIDE SEQUENCE [LARGE SCALE GENOMIC DNA]</scope>
    <source>
        <strain evidence="1 2">FMV-PI01</strain>
    </source>
</reference>
<dbReference type="EMBL" id="VWSJ01000002">
    <property type="protein sequence ID" value="MSN95786.1"/>
    <property type="molecule type" value="Genomic_DNA"/>
</dbReference>
<dbReference type="Proteomes" id="UP000476338">
    <property type="component" value="Unassembled WGS sequence"/>
</dbReference>
<evidence type="ECO:0000313" key="1">
    <source>
        <dbReference type="EMBL" id="MSN95786.1"/>
    </source>
</evidence>
<dbReference type="RefSeq" id="WP_154570059.1">
    <property type="nucleotide sequence ID" value="NZ_VWSJ01000002.1"/>
</dbReference>
<organism evidence="1 2">
    <name type="scientific">Campylobacter portucalensis</name>
    <dbReference type="NCBI Taxonomy" id="2608384"/>
    <lineage>
        <taxon>Bacteria</taxon>
        <taxon>Pseudomonadati</taxon>
        <taxon>Campylobacterota</taxon>
        <taxon>Epsilonproteobacteria</taxon>
        <taxon>Campylobacterales</taxon>
        <taxon>Campylobacteraceae</taxon>
        <taxon>Campylobacter</taxon>
    </lineage>
</organism>
<sequence length="134" mass="15238">MINQISKDIKFGNLMSSHAKECLAYLINNISNFKIVVNLKSVKFDPILPEKIMKNFNLPIIVFELGGYTLETAKIQDDCLTFEAAFGEEDFVSFLSIPYYCVLQILVDETPIFLNLATNNQSSKERSKRAFSLD</sequence>
<reference evidence="1 2" key="2">
    <citation type="submission" date="2020-03" db="EMBL/GenBank/DDBJ databases">
        <title>Campylobacter portucalensis sp. nov., a new species of Campylobacter isolated from the reproductive tract of bulls.</title>
        <authorList>
            <person name="Silva M.F."/>
            <person name="Pereira G."/>
            <person name="Carneiro C."/>
            <person name="Hemphill A."/>
            <person name="Mateus L."/>
            <person name="Lopes-Da-Costa L."/>
            <person name="Silva E."/>
        </authorList>
    </citation>
    <scope>NUCLEOTIDE SEQUENCE [LARGE SCALE GENOMIC DNA]</scope>
    <source>
        <strain evidence="1 2">FMV-PI01</strain>
    </source>
</reference>
<name>A0A6L5WGA1_9BACT</name>
<dbReference type="AlphaFoldDB" id="A0A6L5WGA1"/>
<comment type="caution">
    <text evidence="1">The sequence shown here is derived from an EMBL/GenBank/DDBJ whole genome shotgun (WGS) entry which is preliminary data.</text>
</comment>